<dbReference type="Gene3D" id="3.30.479.30">
    <property type="entry name" value="Band 7 domain"/>
    <property type="match status" value="1"/>
</dbReference>
<dbReference type="Proteomes" id="UP000516369">
    <property type="component" value="Chromosome"/>
</dbReference>
<dbReference type="CDD" id="cd03405">
    <property type="entry name" value="SPFH_HflC"/>
    <property type="match status" value="1"/>
</dbReference>
<keyword evidence="9" id="KW-1185">Reference proteome</keyword>
<evidence type="ECO:0000256" key="1">
    <source>
        <dbReference type="ARBA" id="ARBA00004167"/>
    </source>
</evidence>
<comment type="subcellular location">
    <subcellularLocation>
        <location evidence="1">Membrane</location>
        <topology evidence="1">Single-pass membrane protein</topology>
    </subcellularLocation>
</comment>
<dbReference type="PRINTS" id="PR00721">
    <property type="entry name" value="STOMATIN"/>
</dbReference>
<organism evidence="8 9">
    <name type="scientific">Defluviicoccus vanus</name>
    <dbReference type="NCBI Taxonomy" id="111831"/>
    <lineage>
        <taxon>Bacteria</taxon>
        <taxon>Pseudomonadati</taxon>
        <taxon>Pseudomonadota</taxon>
        <taxon>Alphaproteobacteria</taxon>
        <taxon>Rhodospirillales</taxon>
        <taxon>Rhodospirillaceae</taxon>
        <taxon>Defluviicoccus</taxon>
    </lineage>
</organism>
<reference evidence="8 9" key="1">
    <citation type="submission" date="2020-05" db="EMBL/GenBank/DDBJ databases">
        <title>Complete closed genome sequence of Defluviicoccus vanus.</title>
        <authorList>
            <person name="Bessarab I."/>
            <person name="Arumugam K."/>
            <person name="Maszenan A.M."/>
            <person name="Seviour R.J."/>
            <person name="Williams R.B."/>
        </authorList>
    </citation>
    <scope>NUCLEOTIDE SEQUENCE [LARGE SCALE GENOMIC DNA]</scope>
    <source>
        <strain evidence="8 9">Ben 114</strain>
    </source>
</reference>
<evidence type="ECO:0000259" key="7">
    <source>
        <dbReference type="SMART" id="SM00244"/>
    </source>
</evidence>
<gene>
    <name evidence="8" type="ORF">HQ394_17005</name>
</gene>
<dbReference type="AlphaFoldDB" id="A0A7H1N4S4"/>
<dbReference type="PIRSF" id="PIRSF005651">
    <property type="entry name" value="HflC"/>
    <property type="match status" value="1"/>
</dbReference>
<keyword evidence="3" id="KW-0812">Transmembrane</keyword>
<sequence>MKKSTVFVVGVVAILLLVLVIGAAFTVRQTQQALILQFGDPVRVEREPGLKFKLPFVQHVEFFDKQILDLDPPAQEVLLADQKRINVDAFARYRILDPLRFRQRAGTEESFKQIFGAQLNSAVRTEVARIGLAELLSAERAGIMERIGKTLKEQSPGFGVEVVDVRIGRADLPEAASQSVYNRMRSARVAQAAQLRAEGEEQKARIQAEADRERTVIIADATRQSQILRGEGDAERTKILNEVYNKDPQFFDFYRSLEAYQSLASSATTMVLRPDSDFFRFFLRDRGTLAAQPNNR</sequence>
<dbReference type="GO" id="GO:0008233">
    <property type="term" value="F:peptidase activity"/>
    <property type="evidence" value="ECO:0007669"/>
    <property type="project" value="UniProtKB-KW"/>
</dbReference>
<keyword evidence="8" id="KW-0645">Protease</keyword>
<comment type="function">
    <text evidence="6">HflC and HflK could regulate a protease.</text>
</comment>
<dbReference type="SMART" id="SM00244">
    <property type="entry name" value="PHB"/>
    <property type="match status" value="1"/>
</dbReference>
<keyword evidence="5" id="KW-0472">Membrane</keyword>
<dbReference type="GO" id="GO:0016020">
    <property type="term" value="C:membrane"/>
    <property type="evidence" value="ECO:0007669"/>
    <property type="project" value="UniProtKB-SubCell"/>
</dbReference>
<evidence type="ECO:0000256" key="6">
    <source>
        <dbReference type="PIRNR" id="PIRNR005651"/>
    </source>
</evidence>
<accession>A0A7H1N4S4</accession>
<comment type="similarity">
    <text evidence="2 6">Belongs to the band 7/mec-2 family. HflC subfamily.</text>
</comment>
<evidence type="ECO:0000256" key="2">
    <source>
        <dbReference type="ARBA" id="ARBA00007862"/>
    </source>
</evidence>
<evidence type="ECO:0000313" key="8">
    <source>
        <dbReference type="EMBL" id="QNT70710.1"/>
    </source>
</evidence>
<name>A0A7H1N4S4_9PROT</name>
<evidence type="ECO:0000313" key="9">
    <source>
        <dbReference type="Proteomes" id="UP000516369"/>
    </source>
</evidence>
<evidence type="ECO:0000256" key="4">
    <source>
        <dbReference type="ARBA" id="ARBA00022989"/>
    </source>
</evidence>
<dbReference type="InterPro" id="IPR036013">
    <property type="entry name" value="Band_7/SPFH_dom_sf"/>
</dbReference>
<feature type="domain" description="Band 7" evidence="7">
    <location>
        <begin position="22"/>
        <end position="184"/>
    </location>
</feature>
<dbReference type="GO" id="GO:0006508">
    <property type="term" value="P:proteolysis"/>
    <property type="evidence" value="ECO:0007669"/>
    <property type="project" value="UniProtKB-KW"/>
</dbReference>
<dbReference type="SUPFAM" id="SSF117892">
    <property type="entry name" value="Band 7/SPFH domain"/>
    <property type="match status" value="1"/>
</dbReference>
<dbReference type="InterPro" id="IPR010200">
    <property type="entry name" value="HflC"/>
</dbReference>
<evidence type="ECO:0000256" key="3">
    <source>
        <dbReference type="ARBA" id="ARBA00022692"/>
    </source>
</evidence>
<dbReference type="KEGG" id="dvn:HQ394_17005"/>
<dbReference type="PANTHER" id="PTHR42911:SF1">
    <property type="entry name" value="MODULATOR OF FTSH PROTEASE HFLC"/>
    <property type="match status" value="1"/>
</dbReference>
<dbReference type="Pfam" id="PF01145">
    <property type="entry name" value="Band_7"/>
    <property type="match status" value="1"/>
</dbReference>
<dbReference type="InterPro" id="IPR001107">
    <property type="entry name" value="Band_7"/>
</dbReference>
<keyword evidence="8" id="KW-0378">Hydrolase</keyword>
<protein>
    <recommendedName>
        <fullName evidence="6">Protein HflC</fullName>
    </recommendedName>
</protein>
<dbReference type="RefSeq" id="WP_190261183.1">
    <property type="nucleotide sequence ID" value="NZ_CP053923.1"/>
</dbReference>
<dbReference type="InterPro" id="IPR001972">
    <property type="entry name" value="Stomatin_HflK_fam"/>
</dbReference>
<evidence type="ECO:0000256" key="5">
    <source>
        <dbReference type="ARBA" id="ARBA00023136"/>
    </source>
</evidence>
<dbReference type="EMBL" id="CP053923">
    <property type="protein sequence ID" value="QNT70710.1"/>
    <property type="molecule type" value="Genomic_DNA"/>
</dbReference>
<proteinExistence type="inferred from homology"/>
<dbReference type="PANTHER" id="PTHR42911">
    <property type="entry name" value="MODULATOR OF FTSH PROTEASE HFLC"/>
    <property type="match status" value="1"/>
</dbReference>
<keyword evidence="4" id="KW-1133">Transmembrane helix</keyword>